<feature type="region of interest" description="Disordered" evidence="1">
    <location>
        <begin position="1"/>
        <end position="34"/>
    </location>
</feature>
<feature type="compositionally biased region" description="Basic residues" evidence="1">
    <location>
        <begin position="23"/>
        <end position="34"/>
    </location>
</feature>
<accession>A0A9I9E2K2</accession>
<evidence type="ECO:0000313" key="2">
    <source>
        <dbReference type="EnsemblPlants" id="MELO3C027698.2.1"/>
    </source>
</evidence>
<organism evidence="2">
    <name type="scientific">Cucumis melo</name>
    <name type="common">Muskmelon</name>
    <dbReference type="NCBI Taxonomy" id="3656"/>
    <lineage>
        <taxon>Eukaryota</taxon>
        <taxon>Viridiplantae</taxon>
        <taxon>Streptophyta</taxon>
        <taxon>Embryophyta</taxon>
        <taxon>Tracheophyta</taxon>
        <taxon>Spermatophyta</taxon>
        <taxon>Magnoliopsida</taxon>
        <taxon>eudicotyledons</taxon>
        <taxon>Gunneridae</taxon>
        <taxon>Pentapetalae</taxon>
        <taxon>rosids</taxon>
        <taxon>fabids</taxon>
        <taxon>Cucurbitales</taxon>
        <taxon>Cucurbitaceae</taxon>
        <taxon>Benincaseae</taxon>
        <taxon>Cucumis</taxon>
    </lineage>
</organism>
<proteinExistence type="predicted"/>
<reference evidence="2" key="1">
    <citation type="submission" date="2023-03" db="UniProtKB">
        <authorList>
            <consortium name="EnsemblPlants"/>
        </authorList>
    </citation>
    <scope>IDENTIFICATION</scope>
</reference>
<sequence>MKGVKADEEDERNEREKGNGTLRRWRLKKGKKRR</sequence>
<dbReference type="Gramene" id="MELO3C027698.2.1">
    <property type="protein sequence ID" value="MELO3C027698.2.1"/>
    <property type="gene ID" value="MELO3C027698.2"/>
</dbReference>
<name>A0A9I9E2K2_CUCME</name>
<dbReference type="EnsemblPlants" id="MELO3C027698.2.1">
    <property type="protein sequence ID" value="MELO3C027698.2.1"/>
    <property type="gene ID" value="MELO3C027698.2"/>
</dbReference>
<feature type="compositionally biased region" description="Basic and acidic residues" evidence="1">
    <location>
        <begin position="1"/>
        <end position="18"/>
    </location>
</feature>
<dbReference type="AlphaFoldDB" id="A0A9I9E2K2"/>
<evidence type="ECO:0000256" key="1">
    <source>
        <dbReference type="SAM" id="MobiDB-lite"/>
    </source>
</evidence>
<protein>
    <submittedName>
        <fullName evidence="2">Uncharacterized protein</fullName>
    </submittedName>
</protein>